<evidence type="ECO:0000313" key="2">
    <source>
        <dbReference type="Proteomes" id="UP000265750"/>
    </source>
</evidence>
<sequence>MQDAHRGALGRARGAARFPVGGGRVGKSPGFSGWARARTIAGQWPAGAPREARRGSRTGEEDRMRPRLVVVPLLLLSLCGTAAGAARFPDVSWDWYKAGEVYLAYRTPSPELSTRYFRKAAEAGNPSAQYKLGEHYEKGIGVPRSYREAYRWYRTAAETGDRYAEFKVGEFLENGRGTRRNLAEAARWYERAARQGNPWGYHMLGFMLAEGKGVPRDERLAARYLEISVRETGDDWAKWRLAKLIRRSDPARAMRLLDEAAASGNREARRDLAAMR</sequence>
<dbReference type="Gene3D" id="1.25.40.10">
    <property type="entry name" value="Tetratricopeptide repeat domain"/>
    <property type="match status" value="1"/>
</dbReference>
<protein>
    <submittedName>
        <fullName evidence="1">Sel1 repeat family protein</fullName>
    </submittedName>
</protein>
<organism evidence="1 2">
    <name type="scientific">Aureimonas flava</name>
    <dbReference type="NCBI Taxonomy" id="2320271"/>
    <lineage>
        <taxon>Bacteria</taxon>
        <taxon>Pseudomonadati</taxon>
        <taxon>Pseudomonadota</taxon>
        <taxon>Alphaproteobacteria</taxon>
        <taxon>Hyphomicrobiales</taxon>
        <taxon>Aurantimonadaceae</taxon>
        <taxon>Aureimonas</taxon>
    </lineage>
</organism>
<dbReference type="PANTHER" id="PTHR43628">
    <property type="entry name" value="ACTIVATOR OF C KINASE PROTEIN 1-RELATED"/>
    <property type="match status" value="1"/>
</dbReference>
<gene>
    <name evidence="1" type="ORF">D3218_13810</name>
</gene>
<evidence type="ECO:0000313" key="1">
    <source>
        <dbReference type="EMBL" id="RIX99543.1"/>
    </source>
</evidence>
<dbReference type="EMBL" id="QYRN01000007">
    <property type="protein sequence ID" value="RIX99543.1"/>
    <property type="molecule type" value="Genomic_DNA"/>
</dbReference>
<dbReference type="InterPro" id="IPR011990">
    <property type="entry name" value="TPR-like_helical_dom_sf"/>
</dbReference>
<proteinExistence type="predicted"/>
<dbReference type="SMART" id="SM00671">
    <property type="entry name" value="SEL1"/>
    <property type="match status" value="4"/>
</dbReference>
<dbReference type="InterPro" id="IPR006597">
    <property type="entry name" value="Sel1-like"/>
</dbReference>
<dbReference type="InterPro" id="IPR052945">
    <property type="entry name" value="Mitotic_Regulator"/>
</dbReference>
<keyword evidence="2" id="KW-1185">Reference proteome</keyword>
<reference evidence="2" key="1">
    <citation type="submission" date="2018-09" db="EMBL/GenBank/DDBJ databases">
        <authorList>
            <person name="Tuo L."/>
        </authorList>
    </citation>
    <scope>NUCLEOTIDE SEQUENCE [LARGE SCALE GENOMIC DNA]</scope>
    <source>
        <strain evidence="2">M2BS4Y-1</strain>
    </source>
</reference>
<dbReference type="SUPFAM" id="SSF81901">
    <property type="entry name" value="HCP-like"/>
    <property type="match status" value="1"/>
</dbReference>
<dbReference type="Proteomes" id="UP000265750">
    <property type="component" value="Unassembled WGS sequence"/>
</dbReference>
<name>A0A3A1WIQ7_9HYPH</name>
<dbReference type="Pfam" id="PF08238">
    <property type="entry name" value="Sel1"/>
    <property type="match status" value="5"/>
</dbReference>
<dbReference type="AlphaFoldDB" id="A0A3A1WIQ7"/>
<accession>A0A3A1WIQ7</accession>
<comment type="caution">
    <text evidence="1">The sequence shown here is derived from an EMBL/GenBank/DDBJ whole genome shotgun (WGS) entry which is preliminary data.</text>
</comment>
<dbReference type="OrthoDB" id="9797030at2"/>
<dbReference type="PANTHER" id="PTHR43628:SF1">
    <property type="entry name" value="CHITIN SYNTHASE REGULATORY FACTOR 2-RELATED"/>
    <property type="match status" value="1"/>
</dbReference>